<evidence type="ECO:0000259" key="2">
    <source>
        <dbReference type="PROSITE" id="PS50966"/>
    </source>
</evidence>
<keyword evidence="1" id="KW-0479">Metal-binding</keyword>
<dbReference type="Pfam" id="PF04434">
    <property type="entry name" value="SWIM"/>
    <property type="match status" value="1"/>
</dbReference>
<name>A0A318KBS0_9NOCA</name>
<reference evidence="3 4" key="1">
    <citation type="submission" date="2018-05" db="EMBL/GenBank/DDBJ databases">
        <title>Genomic Encyclopedia of Type Strains, Phase IV (KMG-IV): sequencing the most valuable type-strain genomes for metagenomic binning, comparative biology and taxonomic classification.</title>
        <authorList>
            <person name="Goeker M."/>
        </authorList>
    </citation>
    <scope>NUCLEOTIDE SEQUENCE [LARGE SCALE GENOMIC DNA]</scope>
    <source>
        <strain evidence="3 4">DSM 44704</strain>
    </source>
</reference>
<dbReference type="RefSeq" id="WP_110293426.1">
    <property type="nucleotide sequence ID" value="NZ_QJKF01000002.1"/>
</dbReference>
<dbReference type="Proteomes" id="UP000247569">
    <property type="component" value="Unassembled WGS sequence"/>
</dbReference>
<keyword evidence="4" id="KW-1185">Reference proteome</keyword>
<dbReference type="InterPro" id="IPR007527">
    <property type="entry name" value="Znf_SWIM"/>
</dbReference>
<dbReference type="Pfam" id="PF18944">
    <property type="entry name" value="DUF5691"/>
    <property type="match status" value="1"/>
</dbReference>
<comment type="caution">
    <text evidence="3">The sequence shown here is derived from an EMBL/GenBank/DDBJ whole genome shotgun (WGS) entry which is preliminary data.</text>
</comment>
<dbReference type="OrthoDB" id="9816340at2"/>
<feature type="domain" description="SWIM-type" evidence="2">
    <location>
        <begin position="51"/>
        <end position="84"/>
    </location>
</feature>
<dbReference type="GO" id="GO:0008270">
    <property type="term" value="F:zinc ion binding"/>
    <property type="evidence" value="ECO:0007669"/>
    <property type="project" value="UniProtKB-KW"/>
</dbReference>
<sequence length="957" mass="103965">MTRWSEDQVTALAPDASSLSAARKLAGRWRGAGRHDTALWGLCQGSGAKPYQTIVDLSGPAYKCSCPSRKFPCKHALSLLLEWAAGRVEDAPAIADYAASWIDGRIARAAKPAAEPGARSANPATAEQRRVRVTAGLAELDLWLGDQVRTGLAQTDRSFRAFEAIAARMVDAQAPGVASALRQLPTAVVTRADWPEVVLGEYARLHLLIAAHRRLDELTPELRASVRAHVGYPNPAEVVRAEPAVRDRWMVLGVRITEDERLYTRRTWLYGRESRRWALVVDHSFGSPGFPADVPPLGLLADADLHYYPGAAPLRALWGERHGAPEPFTTLPADPDRPGTVAAALADQAAALGADPWLRGWPVLLVDVIPVCTESGWYIAESDGTALPVAPAEQPWRLLGVSGGHPVTLAAEWTAEGLLPISVFTAGEVIDLARLDPVGRGAPNARVAQPADAADLTSAALLGTARRAPDLTRLAAPIAAAADRLPADAALRLLESAALQRLFARGGVRPATAKAPEPAEDDPRRLLPNAAAGRLARMLQERSPFLPEWFDAARPHDYRAPDALCAQLLDQAKSNADLREPLLRLAGARGRWLAGQHPEWRNLVRGKAAAAPTEEVWLFGQPPERRAWLAELRGRDADAARETLTAAWPKESGPLKAELLAVLAEGISRADEPLLEAGLDDRRSDVRRTAAGLLTLLPDSAFAHRMTRRASEWVRVEHRMLHTELVVALPDTLDPPAHRDGITDRSVEFTYRWGGGPDVTAGRLRQLVAATPLEHWAGVLGGPDKAVKAGIDDRFRQPFFDGWVDAALAQHDSTWARALFDAGVPTDVAMLRRRELFQLLPLADRTRHLLDLDGSWLSEIEALLPAMGHPWPEPLAQHLILLLFERARAAARRPEAHGNTPNAHRSLLSAASAHLPVTAASAAAVVARRCGDPAWERAFDQLAHDLNHRSMMLEELQ</sequence>
<evidence type="ECO:0000313" key="3">
    <source>
        <dbReference type="EMBL" id="PXX68946.1"/>
    </source>
</evidence>
<keyword evidence="1" id="KW-0863">Zinc-finger</keyword>
<evidence type="ECO:0000313" key="4">
    <source>
        <dbReference type="Proteomes" id="UP000247569"/>
    </source>
</evidence>
<dbReference type="EMBL" id="QJKF01000002">
    <property type="protein sequence ID" value="PXX68946.1"/>
    <property type="molecule type" value="Genomic_DNA"/>
</dbReference>
<proteinExistence type="predicted"/>
<accession>A0A318KBS0</accession>
<gene>
    <name evidence="3" type="ORF">DFR70_102632</name>
</gene>
<dbReference type="PROSITE" id="PS50966">
    <property type="entry name" value="ZF_SWIM"/>
    <property type="match status" value="1"/>
</dbReference>
<organism evidence="3 4">
    <name type="scientific">Nocardia tenerifensis</name>
    <dbReference type="NCBI Taxonomy" id="228006"/>
    <lineage>
        <taxon>Bacteria</taxon>
        <taxon>Bacillati</taxon>
        <taxon>Actinomycetota</taxon>
        <taxon>Actinomycetes</taxon>
        <taxon>Mycobacteriales</taxon>
        <taxon>Nocardiaceae</taxon>
        <taxon>Nocardia</taxon>
    </lineage>
</organism>
<protein>
    <submittedName>
        <fullName evidence="3">SWIM zinc finger protein</fullName>
    </submittedName>
</protein>
<dbReference type="AlphaFoldDB" id="A0A318KBS0"/>
<dbReference type="InterPro" id="IPR043746">
    <property type="entry name" value="DUF5691"/>
</dbReference>
<evidence type="ECO:0000256" key="1">
    <source>
        <dbReference type="PROSITE-ProRule" id="PRU00325"/>
    </source>
</evidence>
<keyword evidence="1" id="KW-0862">Zinc</keyword>